<sequence length="592" mass="65176">MPGPPTPNMFDGHLSPNHQVAMSPPRASSLGRDVVSRASPTGSPIAARDGDRDAYFSQLLERNCSVGKGRRADGGGVPGDPNAVYGGLASAIDERVERCGGGKEPFLIGVAGGTASGKTTVCDLIMHNLQEKRVVLIAQDSFYRGLTPEEHANVTSYNFDHPDAIDTGAFTLTLVPVRQRRRGALVKILKDLLLRNPVEVPVYDFVTHSRGEETIRVEPADVIIIEGILVLAMEEVRDLCHMKIFVDTDDDLRLARRLKRDTVDRGRSVDGVISQYTTFVKPMFDTFVSPSKKYADVIIPWAQGENSVAIDLIVQHIRTKLGQNDLRRIYPNLIVLPPNFQIRGMHTIIRNARCHRADFVFYADRLIRLVVEHALGHLPFKNEIVKTPNGDVYNGVTFSKKICGVSIIRSGEAMENALRACCKGIKIGKILIERRDREGTADLAVFSPPPSQRPSRHSSSAVTMVASLEDGTSTDAMSDSPPLKTPRVIYEKMPSDIADRYVLLLDPILATGVSSMSAIDRLKSCGVREDRIMFVTVIAASQGIHALAMRYPQMKIITSEVDAGLNDDNRVVPGVGEFGDRYFGTEDHREKK</sequence>
<dbReference type="CDD" id="cd06223">
    <property type="entry name" value="PRTases_typeI"/>
    <property type="match status" value="1"/>
</dbReference>
<gene>
    <name evidence="12" type="ORF">MICPUCDRAFT_49146</name>
</gene>
<comment type="catalytic activity">
    <reaction evidence="8">
        <text>uridine + ATP = UMP + ADP + H(+)</text>
        <dbReference type="Rhea" id="RHEA:16825"/>
        <dbReference type="ChEBI" id="CHEBI:15378"/>
        <dbReference type="ChEBI" id="CHEBI:16704"/>
        <dbReference type="ChEBI" id="CHEBI:30616"/>
        <dbReference type="ChEBI" id="CHEBI:57865"/>
        <dbReference type="ChEBI" id="CHEBI:456216"/>
        <dbReference type="EC" id="2.7.1.48"/>
    </reaction>
</comment>
<evidence type="ECO:0000256" key="8">
    <source>
        <dbReference type="RuleBase" id="RU003825"/>
    </source>
</evidence>
<dbReference type="GO" id="GO:0043771">
    <property type="term" value="F:cytidine kinase activity"/>
    <property type="evidence" value="ECO:0007669"/>
    <property type="project" value="RHEA"/>
</dbReference>
<evidence type="ECO:0000256" key="6">
    <source>
        <dbReference type="ARBA" id="ARBA00022741"/>
    </source>
</evidence>
<keyword evidence="13" id="KW-1185">Reference proteome</keyword>
<dbReference type="UniPathway" id="UPA00579">
    <property type="reaction ID" value="UER00640"/>
</dbReference>
<accession>C1N8H4</accession>
<evidence type="ECO:0000256" key="2">
    <source>
        <dbReference type="ARBA" id="ARBA00004784"/>
    </source>
</evidence>
<evidence type="ECO:0000313" key="12">
    <source>
        <dbReference type="EMBL" id="EEH51706.1"/>
    </source>
</evidence>
<dbReference type="Proteomes" id="UP000001876">
    <property type="component" value="Unassembled WGS sequence"/>
</dbReference>
<dbReference type="CDD" id="cd02023">
    <property type="entry name" value="UMPK"/>
    <property type="match status" value="1"/>
</dbReference>
<dbReference type="OrthoDB" id="106623at2759"/>
<feature type="domain" description="Phosphoribosyltransferase" evidence="11">
    <location>
        <begin position="338"/>
        <end position="585"/>
    </location>
</feature>
<evidence type="ECO:0000256" key="1">
    <source>
        <dbReference type="ARBA" id="ARBA00004690"/>
    </source>
</evidence>
<dbReference type="STRING" id="564608.C1N8H4"/>
<dbReference type="Pfam" id="PF14681">
    <property type="entry name" value="UPRTase"/>
    <property type="match status" value="1"/>
</dbReference>
<name>C1N8H4_MICPC</name>
<keyword evidence="5 8" id="KW-0808">Transferase</keyword>
<dbReference type="InterPro" id="IPR029057">
    <property type="entry name" value="PRTase-like"/>
</dbReference>
<dbReference type="Gene3D" id="3.40.50.2020">
    <property type="match status" value="1"/>
</dbReference>
<dbReference type="Pfam" id="PF00485">
    <property type="entry name" value="PRK"/>
    <property type="match status" value="1"/>
</dbReference>
<feature type="domain" description="Phosphoribulokinase/uridine kinase" evidence="10">
    <location>
        <begin position="107"/>
        <end position="301"/>
    </location>
</feature>
<dbReference type="InterPro" id="IPR000764">
    <property type="entry name" value="Uridine_kinase-like"/>
</dbReference>
<dbReference type="PRINTS" id="PR00988">
    <property type="entry name" value="URIDINKINASE"/>
</dbReference>
<dbReference type="GO" id="GO:0004849">
    <property type="term" value="F:uridine kinase activity"/>
    <property type="evidence" value="ECO:0007669"/>
    <property type="project" value="UniProtKB-EC"/>
</dbReference>
<dbReference type="SUPFAM" id="SSF53271">
    <property type="entry name" value="PRTase-like"/>
    <property type="match status" value="1"/>
</dbReference>
<comment type="similarity">
    <text evidence="4">In the C-terminal section; belongs to the UPRTase family.</text>
</comment>
<dbReference type="KEGG" id="mpp:MICPUCDRAFT_49146"/>
<proteinExistence type="inferred from homology"/>
<dbReference type="FunFam" id="3.40.50.300:FF:000339">
    <property type="entry name" value="Uridine kinase"/>
    <property type="match status" value="1"/>
</dbReference>
<dbReference type="InterPro" id="IPR027417">
    <property type="entry name" value="P-loop_NTPase"/>
</dbReference>
<dbReference type="GeneID" id="9689709"/>
<dbReference type="InterPro" id="IPR006083">
    <property type="entry name" value="PRK/URK"/>
</dbReference>
<comment type="similarity">
    <text evidence="3">In the N-terminal section; belongs to the uridine kinase family.</text>
</comment>
<protein>
    <recommendedName>
        <fullName evidence="8">Uridine kinase</fullName>
        <ecNumber evidence="8">2.7.1.48</ecNumber>
    </recommendedName>
</protein>
<comment type="pathway">
    <text evidence="2 8">Pyrimidine metabolism; CTP biosynthesis via salvage pathway; CTP from cytidine: step 1/3.</text>
</comment>
<dbReference type="GO" id="GO:0005524">
    <property type="term" value="F:ATP binding"/>
    <property type="evidence" value="ECO:0007669"/>
    <property type="project" value="UniProtKB-KW"/>
</dbReference>
<evidence type="ECO:0000256" key="7">
    <source>
        <dbReference type="ARBA" id="ARBA00022777"/>
    </source>
</evidence>
<dbReference type="NCBIfam" id="NF004018">
    <property type="entry name" value="PRK05480.1"/>
    <property type="match status" value="1"/>
</dbReference>
<feature type="region of interest" description="Disordered" evidence="9">
    <location>
        <begin position="1"/>
        <end position="50"/>
    </location>
</feature>
<comment type="catalytic activity">
    <reaction evidence="8">
        <text>cytidine + ATP = CMP + ADP + H(+)</text>
        <dbReference type="Rhea" id="RHEA:24674"/>
        <dbReference type="ChEBI" id="CHEBI:15378"/>
        <dbReference type="ChEBI" id="CHEBI:17562"/>
        <dbReference type="ChEBI" id="CHEBI:30616"/>
        <dbReference type="ChEBI" id="CHEBI:60377"/>
        <dbReference type="ChEBI" id="CHEBI:456216"/>
        <dbReference type="EC" id="2.7.1.48"/>
    </reaction>
</comment>
<evidence type="ECO:0000259" key="11">
    <source>
        <dbReference type="Pfam" id="PF14681"/>
    </source>
</evidence>
<dbReference type="EMBL" id="GG663750">
    <property type="protein sequence ID" value="EEH51706.1"/>
    <property type="molecule type" value="Genomic_DNA"/>
</dbReference>
<dbReference type="SUPFAM" id="SSF52540">
    <property type="entry name" value="P-loop containing nucleoside triphosphate hydrolases"/>
    <property type="match status" value="1"/>
</dbReference>
<dbReference type="PANTHER" id="PTHR10285">
    <property type="entry name" value="URIDINE KINASE"/>
    <property type="match status" value="1"/>
</dbReference>
<keyword evidence="8" id="KW-0067">ATP-binding</keyword>
<comment type="pathway">
    <text evidence="1 8">Pyrimidine metabolism; UMP biosynthesis via salvage pathway; UMP from uridine: step 1/1.</text>
</comment>
<dbReference type="RefSeq" id="XP_003064084.1">
    <property type="nucleotide sequence ID" value="XM_003064038.1"/>
</dbReference>
<reference evidence="12 13" key="1">
    <citation type="journal article" date="2009" name="Science">
        <title>Green evolution and dynamic adaptations revealed by genomes of the marine picoeukaryotes Micromonas.</title>
        <authorList>
            <person name="Worden A.Z."/>
            <person name="Lee J.H."/>
            <person name="Mock T."/>
            <person name="Rouze P."/>
            <person name="Simmons M.P."/>
            <person name="Aerts A.L."/>
            <person name="Allen A.E."/>
            <person name="Cuvelier M.L."/>
            <person name="Derelle E."/>
            <person name="Everett M.V."/>
            <person name="Foulon E."/>
            <person name="Grimwood J."/>
            <person name="Gundlach H."/>
            <person name="Henrissat B."/>
            <person name="Napoli C."/>
            <person name="McDonald S.M."/>
            <person name="Parker M.S."/>
            <person name="Rombauts S."/>
            <person name="Salamov A."/>
            <person name="Von Dassow P."/>
            <person name="Badger J.H."/>
            <person name="Coutinho P.M."/>
            <person name="Demir E."/>
            <person name="Dubchak I."/>
            <person name="Gentemann C."/>
            <person name="Eikrem W."/>
            <person name="Gready J.E."/>
            <person name="John U."/>
            <person name="Lanier W."/>
            <person name="Lindquist E.A."/>
            <person name="Lucas S."/>
            <person name="Mayer K.F."/>
            <person name="Moreau H."/>
            <person name="Not F."/>
            <person name="Otillar R."/>
            <person name="Panaud O."/>
            <person name="Pangilinan J."/>
            <person name="Paulsen I."/>
            <person name="Piegu B."/>
            <person name="Poliakov A."/>
            <person name="Robbens S."/>
            <person name="Schmutz J."/>
            <person name="Toulza E."/>
            <person name="Wyss T."/>
            <person name="Zelensky A."/>
            <person name="Zhou K."/>
            <person name="Armbrust E.V."/>
            <person name="Bhattacharya D."/>
            <person name="Goodenough U.W."/>
            <person name="Van de Peer Y."/>
            <person name="Grigoriev I.V."/>
        </authorList>
    </citation>
    <scope>NUCLEOTIDE SEQUENCE [LARGE SCALE GENOMIC DNA]</scope>
    <source>
        <strain evidence="12 13">CCMP1545</strain>
    </source>
</reference>
<evidence type="ECO:0000256" key="5">
    <source>
        <dbReference type="ARBA" id="ARBA00022679"/>
    </source>
</evidence>
<evidence type="ECO:0000313" key="13">
    <source>
        <dbReference type="Proteomes" id="UP000001876"/>
    </source>
</evidence>
<dbReference type="GO" id="GO:0044211">
    <property type="term" value="P:CTP salvage"/>
    <property type="evidence" value="ECO:0007669"/>
    <property type="project" value="UniProtKB-UniPathway"/>
</dbReference>
<comment type="similarity">
    <text evidence="8">Belongs to the uridine kinase family.</text>
</comment>
<organism evidence="13">
    <name type="scientific">Micromonas pusilla (strain CCMP1545)</name>
    <name type="common">Picoplanktonic green alga</name>
    <dbReference type="NCBI Taxonomy" id="564608"/>
    <lineage>
        <taxon>Eukaryota</taxon>
        <taxon>Viridiplantae</taxon>
        <taxon>Chlorophyta</taxon>
        <taxon>Mamiellophyceae</taxon>
        <taxon>Mamiellales</taxon>
        <taxon>Mamiellaceae</taxon>
        <taxon>Micromonas</taxon>
    </lineage>
</organism>
<evidence type="ECO:0000259" key="10">
    <source>
        <dbReference type="Pfam" id="PF00485"/>
    </source>
</evidence>
<dbReference type="InterPro" id="IPR000836">
    <property type="entry name" value="PRTase_dom"/>
</dbReference>
<dbReference type="NCBIfam" id="TIGR00235">
    <property type="entry name" value="udk"/>
    <property type="match status" value="1"/>
</dbReference>
<dbReference type="Gene3D" id="3.40.50.300">
    <property type="entry name" value="P-loop containing nucleotide triphosphate hydrolases"/>
    <property type="match status" value="1"/>
</dbReference>
<dbReference type="UniPathway" id="UPA00574">
    <property type="reaction ID" value="UER00637"/>
</dbReference>
<keyword evidence="7 8" id="KW-0418">Kinase</keyword>
<evidence type="ECO:0000256" key="9">
    <source>
        <dbReference type="SAM" id="MobiDB-lite"/>
    </source>
</evidence>
<dbReference type="OMA" id="EDFSWIF"/>
<dbReference type="EC" id="2.7.1.48" evidence="8"/>
<evidence type="ECO:0000256" key="3">
    <source>
        <dbReference type="ARBA" id="ARBA00008173"/>
    </source>
</evidence>
<evidence type="ECO:0000256" key="4">
    <source>
        <dbReference type="ARBA" id="ARBA00010723"/>
    </source>
</evidence>
<feature type="region of interest" description="Disordered" evidence="9">
    <location>
        <begin position="442"/>
        <end position="462"/>
    </location>
</feature>
<dbReference type="AlphaFoldDB" id="C1N8H4"/>
<keyword evidence="6 8" id="KW-0547">Nucleotide-binding</keyword>
<dbReference type="GO" id="GO:0044206">
    <property type="term" value="P:UMP salvage"/>
    <property type="evidence" value="ECO:0007669"/>
    <property type="project" value="UniProtKB-UniPathway"/>
</dbReference>
<dbReference type="eggNOG" id="KOG4203">
    <property type="taxonomic scope" value="Eukaryota"/>
</dbReference>